<dbReference type="CDD" id="cd00839">
    <property type="entry name" value="MPP_PAPs"/>
    <property type="match status" value="1"/>
</dbReference>
<comment type="catalytic activity">
    <reaction evidence="4">
        <text>a phosphate monoester + H2O = an alcohol + phosphate</text>
        <dbReference type="Rhea" id="RHEA:15017"/>
        <dbReference type="ChEBI" id="CHEBI:15377"/>
        <dbReference type="ChEBI" id="CHEBI:30879"/>
        <dbReference type="ChEBI" id="CHEBI:43474"/>
        <dbReference type="ChEBI" id="CHEBI:67140"/>
        <dbReference type="EC" id="3.1.3.2"/>
    </reaction>
</comment>
<gene>
    <name evidence="9" type="ORF">BDP27DRAFT_1384507</name>
</gene>
<reference evidence="9" key="1">
    <citation type="submission" date="2020-11" db="EMBL/GenBank/DDBJ databases">
        <authorList>
            <consortium name="DOE Joint Genome Institute"/>
            <person name="Ahrendt S."/>
            <person name="Riley R."/>
            <person name="Andreopoulos W."/>
            <person name="Labutti K."/>
            <person name="Pangilinan J."/>
            <person name="Ruiz-Duenas F.J."/>
            <person name="Barrasa J.M."/>
            <person name="Sanchez-Garcia M."/>
            <person name="Camarero S."/>
            <person name="Miyauchi S."/>
            <person name="Serrano A."/>
            <person name="Linde D."/>
            <person name="Babiker R."/>
            <person name="Drula E."/>
            <person name="Ayuso-Fernandez I."/>
            <person name="Pacheco R."/>
            <person name="Padilla G."/>
            <person name="Ferreira P."/>
            <person name="Barriuso J."/>
            <person name="Kellner H."/>
            <person name="Castanera R."/>
            <person name="Alfaro M."/>
            <person name="Ramirez L."/>
            <person name="Pisabarro A.G."/>
            <person name="Kuo A."/>
            <person name="Tritt A."/>
            <person name="Lipzen A."/>
            <person name="He G."/>
            <person name="Yan M."/>
            <person name="Ng V."/>
            <person name="Cullen D."/>
            <person name="Martin F."/>
            <person name="Rosso M.-N."/>
            <person name="Henrissat B."/>
            <person name="Hibbett D."/>
            <person name="Martinez A.T."/>
            <person name="Grigoriev I.V."/>
        </authorList>
    </citation>
    <scope>NUCLEOTIDE SEQUENCE</scope>
    <source>
        <strain evidence="9">AH 40177</strain>
    </source>
</reference>
<dbReference type="SUPFAM" id="SSF56300">
    <property type="entry name" value="Metallo-dependent phosphatases"/>
    <property type="match status" value="1"/>
</dbReference>
<organism evidence="9 10">
    <name type="scientific">Rhodocollybia butyracea</name>
    <dbReference type="NCBI Taxonomy" id="206335"/>
    <lineage>
        <taxon>Eukaryota</taxon>
        <taxon>Fungi</taxon>
        <taxon>Dikarya</taxon>
        <taxon>Basidiomycota</taxon>
        <taxon>Agaricomycotina</taxon>
        <taxon>Agaricomycetes</taxon>
        <taxon>Agaricomycetidae</taxon>
        <taxon>Agaricales</taxon>
        <taxon>Marasmiineae</taxon>
        <taxon>Omphalotaceae</taxon>
        <taxon>Rhodocollybia</taxon>
    </lineage>
</organism>
<sequence>MKNFALLAILVASVGFVVGAPRPDVDTAFPYTGPAVPIADWVDQTINGNGKGFPRLTKPPAVEPKSKRPTNNINVITTSYIPSGINIHFQTPFGIGRSAPEVKFGRSAHELNQKAVGTTHTYDRTPPCALVSVTQCSQFFHEVQLKNLHPDTEYFYQIPGGNGTTESQVLSFRTALSPGQHGQFTVAIINDMGFTNAKGTHKFLTAGAESGEFSFAWHGGDISYADDWYSGILPCESDWPVCYNGTSSELPTPDGTIDNPDYLIPLPKGEIADQGGPLGGDISVVYESNWDLWSQFMMPIFSKIPYMVNPGNHEASCAEFDGPNNELTALLNEDILNGTAPKSELTYYSCPPSQRNFTAYQHRFRMPGEESGGVSNFWYSGLAHFVSFDGETDYVNSPEFPFVADLSGNETHPQENETFPTDSGPFGYINGSFRMNLAAVDRAKTPFVFAMSHRPMYSTGTASYQTHMRTAFEDLFLEAGVDAYLSGHIHWYERLKPLGRNGTIDTSAIVNENTYKTNKNVSMVHIVNGQAGNIESHSTLDGEQILNITAVLNTVNYGFTKLTVFNSTTAKFEFVAASNGSIIDTVHLIKGR</sequence>
<dbReference type="SUPFAM" id="SSF49363">
    <property type="entry name" value="Purple acid phosphatase, N-terminal domain"/>
    <property type="match status" value="1"/>
</dbReference>
<feature type="region of interest" description="Disordered" evidence="5">
    <location>
        <begin position="50"/>
        <end position="69"/>
    </location>
</feature>
<dbReference type="Pfam" id="PF00149">
    <property type="entry name" value="Metallophos"/>
    <property type="match status" value="1"/>
</dbReference>
<evidence type="ECO:0000256" key="5">
    <source>
        <dbReference type="SAM" id="MobiDB-lite"/>
    </source>
</evidence>
<dbReference type="InterPro" id="IPR014390">
    <property type="entry name" value="Acid_Pase_Asper"/>
</dbReference>
<feature type="domain" description="Purple acid phosphatase N-terminal" evidence="8">
    <location>
        <begin position="73"/>
        <end position="174"/>
    </location>
</feature>
<dbReference type="PIRSF" id="PIRSF000900">
    <property type="entry name" value="Acid_Ptase_Asper"/>
    <property type="match status" value="1"/>
</dbReference>
<dbReference type="AlphaFoldDB" id="A0A9P5U588"/>
<evidence type="ECO:0000256" key="2">
    <source>
        <dbReference type="ARBA" id="ARBA00022801"/>
    </source>
</evidence>
<dbReference type="Pfam" id="PF16656">
    <property type="entry name" value="Pur_ac_phosph_N"/>
    <property type="match status" value="1"/>
</dbReference>
<evidence type="ECO:0000259" key="7">
    <source>
        <dbReference type="Pfam" id="PF14008"/>
    </source>
</evidence>
<feature type="domain" description="Purple acid phosphatase C-terminal" evidence="7">
    <location>
        <begin position="522"/>
        <end position="585"/>
    </location>
</feature>
<feature type="domain" description="Calcineurin-like phosphoesterase" evidence="6">
    <location>
        <begin position="279"/>
        <end position="492"/>
    </location>
</feature>
<dbReference type="InterPro" id="IPR008963">
    <property type="entry name" value="Purple_acid_Pase-like_N"/>
</dbReference>
<evidence type="ECO:0000256" key="4">
    <source>
        <dbReference type="RuleBase" id="RU361203"/>
    </source>
</evidence>
<dbReference type="InterPro" id="IPR015914">
    <property type="entry name" value="PAPs_N"/>
</dbReference>
<keyword evidence="2 4" id="KW-0378">Hydrolase</keyword>
<dbReference type="InterPro" id="IPR029052">
    <property type="entry name" value="Metallo-depent_PP-like"/>
</dbReference>
<dbReference type="InterPro" id="IPR041792">
    <property type="entry name" value="MPP_PAP"/>
</dbReference>
<dbReference type="InterPro" id="IPR004843">
    <property type="entry name" value="Calcineurin-like_PHP"/>
</dbReference>
<evidence type="ECO:0000259" key="6">
    <source>
        <dbReference type="Pfam" id="PF00149"/>
    </source>
</evidence>
<dbReference type="InterPro" id="IPR025733">
    <property type="entry name" value="PAPs_C"/>
</dbReference>
<dbReference type="GO" id="GO:0046872">
    <property type="term" value="F:metal ion binding"/>
    <property type="evidence" value="ECO:0007669"/>
    <property type="project" value="InterPro"/>
</dbReference>
<keyword evidence="1 4" id="KW-0732">Signal</keyword>
<evidence type="ECO:0000256" key="3">
    <source>
        <dbReference type="ARBA" id="ARBA00023180"/>
    </source>
</evidence>
<dbReference type="OrthoDB" id="45007at2759"/>
<evidence type="ECO:0000313" key="10">
    <source>
        <dbReference type="Proteomes" id="UP000772434"/>
    </source>
</evidence>
<proteinExistence type="inferred from homology"/>
<dbReference type="Pfam" id="PF14008">
    <property type="entry name" value="Metallophos_C"/>
    <property type="match status" value="1"/>
</dbReference>
<dbReference type="PANTHER" id="PTHR22953:SF153">
    <property type="entry name" value="PURPLE ACID PHOSPHATASE"/>
    <property type="match status" value="1"/>
</dbReference>
<evidence type="ECO:0000256" key="1">
    <source>
        <dbReference type="ARBA" id="ARBA00022729"/>
    </source>
</evidence>
<dbReference type="GO" id="GO:0003993">
    <property type="term" value="F:acid phosphatase activity"/>
    <property type="evidence" value="ECO:0007669"/>
    <property type="project" value="UniProtKB-EC"/>
</dbReference>
<evidence type="ECO:0000259" key="8">
    <source>
        <dbReference type="Pfam" id="PF16656"/>
    </source>
</evidence>
<dbReference type="EMBL" id="JADNRY010000102">
    <property type="protein sequence ID" value="KAF9065538.1"/>
    <property type="molecule type" value="Genomic_DNA"/>
</dbReference>
<dbReference type="InterPro" id="IPR039331">
    <property type="entry name" value="PAPs-like"/>
</dbReference>
<dbReference type="Gene3D" id="3.60.21.10">
    <property type="match status" value="1"/>
</dbReference>
<keyword evidence="3" id="KW-0325">Glycoprotein</keyword>
<feature type="signal peptide" evidence="4">
    <location>
        <begin position="1"/>
        <end position="19"/>
    </location>
</feature>
<dbReference type="Proteomes" id="UP000772434">
    <property type="component" value="Unassembled WGS sequence"/>
</dbReference>
<feature type="chain" id="PRO_5040539517" description="Purple acid phosphatase" evidence="4">
    <location>
        <begin position="20"/>
        <end position="592"/>
    </location>
</feature>
<accession>A0A9P5U588</accession>
<protein>
    <recommendedName>
        <fullName evidence="4">Purple acid phosphatase</fullName>
        <ecNumber evidence="4">3.1.3.2</ecNumber>
    </recommendedName>
</protein>
<dbReference type="PANTHER" id="PTHR22953">
    <property type="entry name" value="ACID PHOSPHATASE RELATED"/>
    <property type="match status" value="1"/>
</dbReference>
<name>A0A9P5U588_9AGAR</name>
<dbReference type="EC" id="3.1.3.2" evidence="4"/>
<dbReference type="Gene3D" id="2.60.40.380">
    <property type="entry name" value="Purple acid phosphatase-like, N-terminal"/>
    <property type="match status" value="1"/>
</dbReference>
<comment type="similarity">
    <text evidence="4">Belongs to the metallophosphoesterase superfamily. Purple acid phosphatase family.</text>
</comment>
<keyword evidence="10" id="KW-1185">Reference proteome</keyword>
<evidence type="ECO:0000313" key="9">
    <source>
        <dbReference type="EMBL" id="KAF9065538.1"/>
    </source>
</evidence>
<comment type="caution">
    <text evidence="9">The sequence shown here is derived from an EMBL/GenBank/DDBJ whole genome shotgun (WGS) entry which is preliminary data.</text>
</comment>